<dbReference type="InterPro" id="IPR013320">
    <property type="entry name" value="ConA-like_dom_sf"/>
</dbReference>
<sequence length="287" mass="31635">MIRSLFLAPVAIAVASAATLAERQSTCDCGYRDSAGAVWREKIEADFTSAAGAEAVLSQYFEKFHYEEIHEGANYEMFYNRNNVYPHNDGLGVKTSAYTGGQVQTGGFQTIRSDIKYGSFRMRATVPSTPGVCFGFFTYLRDAVPAAEADIEFLTSDADYYQRLYHTNHPSLINGNSDPDASKTVVIPGADFTAFHEHRLDWLETSTKYYYDGALKSTVAKNSPSVPSRLIANVWSDGGLLWSRGPPTQDAIATIYYIKAYFNSTTVSESQFKTKCASAPNKTPCSI</sequence>
<feature type="signal peptide" evidence="1">
    <location>
        <begin position="1"/>
        <end position="17"/>
    </location>
</feature>
<evidence type="ECO:0000313" key="4">
    <source>
        <dbReference type="Proteomes" id="UP000663861"/>
    </source>
</evidence>
<evidence type="ECO:0000259" key="2">
    <source>
        <dbReference type="PROSITE" id="PS51762"/>
    </source>
</evidence>
<evidence type="ECO:0000313" key="3">
    <source>
        <dbReference type="EMBL" id="CAE6427833.1"/>
    </source>
</evidence>
<gene>
    <name evidence="3" type="ORF">RDB_LOCUS22274</name>
</gene>
<name>A0A8H2XIY5_9AGAM</name>
<accession>A0A8H2XIY5</accession>
<dbReference type="EMBL" id="CAJMWY010000317">
    <property type="protein sequence ID" value="CAE6427833.1"/>
    <property type="molecule type" value="Genomic_DNA"/>
</dbReference>
<dbReference type="PANTHER" id="PTHR38121">
    <property type="entry name" value="GH16 DOMAIN-CONTAINING PROTEIN"/>
    <property type="match status" value="1"/>
</dbReference>
<dbReference type="GO" id="GO:0005975">
    <property type="term" value="P:carbohydrate metabolic process"/>
    <property type="evidence" value="ECO:0007669"/>
    <property type="project" value="InterPro"/>
</dbReference>
<comment type="caution">
    <text evidence="3">The sequence shown here is derived from an EMBL/GenBank/DDBJ whole genome shotgun (WGS) entry which is preliminary data.</text>
</comment>
<organism evidence="3 4">
    <name type="scientific">Rhizoctonia solani</name>
    <dbReference type="NCBI Taxonomy" id="456999"/>
    <lineage>
        <taxon>Eukaryota</taxon>
        <taxon>Fungi</taxon>
        <taxon>Dikarya</taxon>
        <taxon>Basidiomycota</taxon>
        <taxon>Agaricomycotina</taxon>
        <taxon>Agaricomycetes</taxon>
        <taxon>Cantharellales</taxon>
        <taxon>Ceratobasidiaceae</taxon>
        <taxon>Rhizoctonia</taxon>
    </lineage>
</organism>
<protein>
    <recommendedName>
        <fullName evidence="2">GH16 domain-containing protein</fullName>
    </recommendedName>
</protein>
<proteinExistence type="predicted"/>
<evidence type="ECO:0000256" key="1">
    <source>
        <dbReference type="SAM" id="SignalP"/>
    </source>
</evidence>
<feature type="chain" id="PRO_5034454564" description="GH16 domain-containing protein" evidence="1">
    <location>
        <begin position="18"/>
        <end position="287"/>
    </location>
</feature>
<dbReference type="Proteomes" id="UP000663861">
    <property type="component" value="Unassembled WGS sequence"/>
</dbReference>
<dbReference type="InterPro" id="IPR000757">
    <property type="entry name" value="Beta-glucanase-like"/>
</dbReference>
<dbReference type="SUPFAM" id="SSF49899">
    <property type="entry name" value="Concanavalin A-like lectins/glucanases"/>
    <property type="match status" value="1"/>
</dbReference>
<dbReference type="CDD" id="cd00413">
    <property type="entry name" value="Glyco_hydrolase_16"/>
    <property type="match status" value="1"/>
</dbReference>
<dbReference type="Pfam" id="PF00722">
    <property type="entry name" value="Glyco_hydro_16"/>
    <property type="match status" value="1"/>
</dbReference>
<feature type="domain" description="GH16" evidence="2">
    <location>
        <begin position="45"/>
        <end position="266"/>
    </location>
</feature>
<keyword evidence="1" id="KW-0732">Signal</keyword>
<dbReference type="AlphaFoldDB" id="A0A8H2XIY5"/>
<reference evidence="3" key="1">
    <citation type="submission" date="2021-01" db="EMBL/GenBank/DDBJ databases">
        <authorList>
            <person name="Kaushik A."/>
        </authorList>
    </citation>
    <scope>NUCLEOTIDE SEQUENCE</scope>
    <source>
        <strain evidence="3">AG4-RS23</strain>
    </source>
</reference>
<dbReference type="PROSITE" id="PS51762">
    <property type="entry name" value="GH16_2"/>
    <property type="match status" value="1"/>
</dbReference>
<dbReference type="PANTHER" id="PTHR38121:SF2">
    <property type="entry name" value="ACYLTRANSFERASE 3 DOMAIN-CONTAINING PROTEIN"/>
    <property type="match status" value="1"/>
</dbReference>
<dbReference type="GO" id="GO:0004553">
    <property type="term" value="F:hydrolase activity, hydrolyzing O-glycosyl compounds"/>
    <property type="evidence" value="ECO:0007669"/>
    <property type="project" value="InterPro"/>
</dbReference>
<dbReference type="Gene3D" id="2.60.120.200">
    <property type="match status" value="1"/>
</dbReference>